<keyword evidence="11" id="KW-0067">ATP-binding</keyword>
<dbReference type="GO" id="GO:0009156">
    <property type="term" value="P:ribonucleoside monophosphate biosynthetic process"/>
    <property type="evidence" value="ECO:0007669"/>
    <property type="project" value="InterPro"/>
</dbReference>
<dbReference type="GO" id="GO:0006015">
    <property type="term" value="P:5-phosphoribose 1-diphosphate biosynthetic process"/>
    <property type="evidence" value="ECO:0007669"/>
    <property type="project" value="TreeGrafter"/>
</dbReference>
<dbReference type="SMART" id="SM01400">
    <property type="entry name" value="Pribosyltran_N"/>
    <property type="match status" value="1"/>
</dbReference>
<keyword evidence="5" id="KW-0963">Cytoplasm</keyword>
<dbReference type="PANTHER" id="PTHR10210:SF32">
    <property type="entry name" value="RIBOSE-PHOSPHATE PYROPHOSPHOKINASE 2"/>
    <property type="match status" value="1"/>
</dbReference>
<name>A0A4T0FFE4_9BASI</name>
<accession>A0A4T0FFE4</accession>
<reference evidence="17 18" key="1">
    <citation type="submission" date="2019-03" db="EMBL/GenBank/DDBJ databases">
        <title>Sequencing 23 genomes of Wallemia ichthyophaga.</title>
        <authorList>
            <person name="Gostincar C."/>
        </authorList>
    </citation>
    <scope>NUCLEOTIDE SEQUENCE [LARGE SCALE GENOMIC DNA]</scope>
    <source>
        <strain evidence="17 18">EXF-5753</strain>
    </source>
</reference>
<keyword evidence="12" id="KW-0460">Magnesium</keyword>
<dbReference type="FunFam" id="3.40.50.2020:FF:000005">
    <property type="entry name" value="Ribose-phosphate pyrophosphokinase 1"/>
    <property type="match status" value="1"/>
</dbReference>
<dbReference type="EC" id="2.7.6.1" evidence="4"/>
<dbReference type="SUPFAM" id="SSF53271">
    <property type="entry name" value="PRTase-like"/>
    <property type="match status" value="1"/>
</dbReference>
<evidence type="ECO:0000256" key="13">
    <source>
        <dbReference type="ARBA" id="ARBA00049535"/>
    </source>
</evidence>
<dbReference type="Pfam" id="PF14572">
    <property type="entry name" value="Pribosyl_synth"/>
    <property type="match status" value="1"/>
</dbReference>
<evidence type="ECO:0000256" key="4">
    <source>
        <dbReference type="ARBA" id="ARBA00013247"/>
    </source>
</evidence>
<evidence type="ECO:0000256" key="9">
    <source>
        <dbReference type="ARBA" id="ARBA00022741"/>
    </source>
</evidence>
<dbReference type="InterPro" id="IPR000842">
    <property type="entry name" value="PRib_PP_synth_CS"/>
</dbReference>
<keyword evidence="8" id="KW-0545">Nucleotide biosynthesis</keyword>
<evidence type="ECO:0000313" key="17">
    <source>
        <dbReference type="EMBL" id="TIA86560.1"/>
    </source>
</evidence>
<dbReference type="GO" id="GO:0005524">
    <property type="term" value="F:ATP binding"/>
    <property type="evidence" value="ECO:0007669"/>
    <property type="project" value="UniProtKB-KW"/>
</dbReference>
<keyword evidence="7" id="KW-0479">Metal-binding</keyword>
<comment type="catalytic activity">
    <reaction evidence="13">
        <text>D-ribose 5-phosphate + ATP = 5-phospho-alpha-D-ribose 1-diphosphate + AMP + H(+)</text>
        <dbReference type="Rhea" id="RHEA:15609"/>
        <dbReference type="ChEBI" id="CHEBI:15378"/>
        <dbReference type="ChEBI" id="CHEBI:30616"/>
        <dbReference type="ChEBI" id="CHEBI:58017"/>
        <dbReference type="ChEBI" id="CHEBI:78346"/>
        <dbReference type="ChEBI" id="CHEBI:456215"/>
        <dbReference type="EC" id="2.7.6.1"/>
    </reaction>
</comment>
<evidence type="ECO:0000256" key="7">
    <source>
        <dbReference type="ARBA" id="ARBA00022723"/>
    </source>
</evidence>
<organism evidence="17 18">
    <name type="scientific">Wallemia hederae</name>
    <dbReference type="NCBI Taxonomy" id="1540922"/>
    <lineage>
        <taxon>Eukaryota</taxon>
        <taxon>Fungi</taxon>
        <taxon>Dikarya</taxon>
        <taxon>Basidiomycota</taxon>
        <taxon>Wallemiomycotina</taxon>
        <taxon>Wallemiomycetes</taxon>
        <taxon>Wallemiales</taxon>
        <taxon>Wallemiaceae</taxon>
        <taxon>Wallemia</taxon>
    </lineage>
</organism>
<comment type="similarity">
    <text evidence="3">Belongs to the ribose-phosphate pyrophosphokinase family.</text>
</comment>
<dbReference type="Gene3D" id="3.40.50.1820">
    <property type="entry name" value="alpha/beta hydrolase"/>
    <property type="match status" value="1"/>
</dbReference>
<comment type="pathway">
    <text evidence="2">Metabolic intermediate biosynthesis; 5-phospho-alpha-D-ribose 1-diphosphate biosynthesis; 5-phospho-alpha-D-ribose 1-diphosphate from D-ribose 5-phosphate (route I): step 1/1.</text>
</comment>
<dbReference type="GO" id="GO:0004749">
    <property type="term" value="F:ribose phosphate diphosphokinase activity"/>
    <property type="evidence" value="ECO:0007669"/>
    <property type="project" value="UniProtKB-EC"/>
</dbReference>
<evidence type="ECO:0000259" key="16">
    <source>
        <dbReference type="Pfam" id="PF13793"/>
    </source>
</evidence>
<dbReference type="GO" id="GO:0002189">
    <property type="term" value="C:ribose phosphate diphosphokinase complex"/>
    <property type="evidence" value="ECO:0007669"/>
    <property type="project" value="UniProtKB-ARBA"/>
</dbReference>
<dbReference type="InterPro" id="IPR005946">
    <property type="entry name" value="Rib-P_diPkinase"/>
</dbReference>
<protein>
    <recommendedName>
        <fullName evidence="4">ribose-phosphate diphosphokinase</fullName>
        <ecNumber evidence="4">2.7.6.1</ecNumber>
    </recommendedName>
</protein>
<keyword evidence="15" id="KW-0472">Membrane</keyword>
<dbReference type="CDD" id="cd06223">
    <property type="entry name" value="PRTases_typeI"/>
    <property type="match status" value="1"/>
</dbReference>
<dbReference type="AlphaFoldDB" id="A0A4T0FFE4"/>
<dbReference type="InterPro" id="IPR000836">
    <property type="entry name" value="PRTase_dom"/>
</dbReference>
<feature type="transmembrane region" description="Helical" evidence="15">
    <location>
        <begin position="75"/>
        <end position="92"/>
    </location>
</feature>
<dbReference type="NCBIfam" id="NF002320">
    <property type="entry name" value="PRK01259.1"/>
    <property type="match status" value="1"/>
</dbReference>
<evidence type="ECO:0000256" key="14">
    <source>
        <dbReference type="SAM" id="MobiDB-lite"/>
    </source>
</evidence>
<feature type="domain" description="Ribose-phosphate pyrophosphokinase N-terminal" evidence="16">
    <location>
        <begin position="617"/>
        <end position="727"/>
    </location>
</feature>
<evidence type="ECO:0000256" key="3">
    <source>
        <dbReference type="ARBA" id="ARBA00006478"/>
    </source>
</evidence>
<evidence type="ECO:0000256" key="11">
    <source>
        <dbReference type="ARBA" id="ARBA00022840"/>
    </source>
</evidence>
<gene>
    <name evidence="17" type="ORF">E3P99_03659</name>
</gene>
<feature type="transmembrane region" description="Helical" evidence="15">
    <location>
        <begin position="32"/>
        <end position="55"/>
    </location>
</feature>
<dbReference type="InterPro" id="IPR029099">
    <property type="entry name" value="Pribosyltran_N"/>
</dbReference>
<dbReference type="Gene3D" id="3.40.50.2020">
    <property type="match status" value="2"/>
</dbReference>
<sequence>MSLRNHRRRISLSAPPATPTSLDKSRRRTTGFYVVEVLVILPLQFLTVYCAFRLLYTAYTFIYSNPDSPRIRNHFMDIYAALELVFFVYMRIQHHQIQAMSMPPAHFTPAFAKQLFIRILLDFKAANTRQLSQFDEDTSEGAFAAPYLRRDDRRSSHDINMLENHIPTLSYTDPKAIDFREKVRTWFNMAQWDAITHQDILTWLSWSLLGLPLSESDIPFLEECVKLVEKRTGSCLPNERPSHLPKPTIIRLTIDPVRTRHRPLLLYMLLYAAHWSTRAVFKLKYGVQVWSAPGDGAYGDIQYLVRAGQRDKKDEEVRKDSDTPIVLMHGLGFGLPHYGGTFAFLMKKFPHRTIMMPMNASTSMMAFSRRYLQPITRAEASRGLSDMLSRLEAQSTDIVSHSFGTIAHAHILKDAPQLIRRSVLLDPVTFCLWEGDLCYNFLYKVPYNALQLLMSFFIATEVGLAHTLQRSFSWSCNLLWPQEMDVSRTKVFLGEKDAVFDSKRVYAYLKRHGLEDGQSVHYMDGFHHGECLIKQNGTFDVVCEPMYCDGFGRATKLEEIEAIALNNLPHQPRRRSDLSKYPPSCDLTTLLVPNSRSDSQLSDIEPKKCKDLQPSRTSHHQLSQLIAKRLGLPLCSVKVELNSAGETAVALHESVRDDDVYIVNTGCGNVNQHLMETMIMIHACKIASASRITAVIPHFPYARQDKKDKSRAPITAKLVANMLQKAGCDHVITMDLHASQIQGFFDVPVDNLYAEPSTLQYLREECDLKNTVIVSPDAGGAKRATSMADKLDLDFALFHKERKKANEVSRMVLVGDCKGKTAILVDDMADTCGTLGRAAKHLVEAGAERVLAVVTHGILTGPALQVIQESCLEKVVVTNTMPQDHNKEMCDKIQIIDISQVLAETIRRSHYGESISVLFSNLPYTVGAN</sequence>
<dbReference type="GO" id="GO:0000287">
    <property type="term" value="F:magnesium ion binding"/>
    <property type="evidence" value="ECO:0007669"/>
    <property type="project" value="InterPro"/>
</dbReference>
<dbReference type="GO" id="GO:0016301">
    <property type="term" value="F:kinase activity"/>
    <property type="evidence" value="ECO:0007669"/>
    <property type="project" value="UniProtKB-KW"/>
</dbReference>
<evidence type="ECO:0000256" key="6">
    <source>
        <dbReference type="ARBA" id="ARBA00022679"/>
    </source>
</evidence>
<dbReference type="NCBIfam" id="TIGR01251">
    <property type="entry name" value="ribP_PPkin"/>
    <property type="match status" value="1"/>
</dbReference>
<evidence type="ECO:0000313" key="18">
    <source>
        <dbReference type="Proteomes" id="UP000310189"/>
    </source>
</evidence>
<keyword evidence="15" id="KW-1133">Transmembrane helix</keyword>
<dbReference type="FunFam" id="3.40.50.2020:FF:000001">
    <property type="entry name" value="Ribose-phosphate pyrophosphokinase"/>
    <property type="match status" value="1"/>
</dbReference>
<evidence type="ECO:0000256" key="2">
    <source>
        <dbReference type="ARBA" id="ARBA00004996"/>
    </source>
</evidence>
<dbReference type="InterPro" id="IPR029057">
    <property type="entry name" value="PRTase-like"/>
</dbReference>
<evidence type="ECO:0000256" key="15">
    <source>
        <dbReference type="SAM" id="Phobius"/>
    </source>
</evidence>
<evidence type="ECO:0000256" key="12">
    <source>
        <dbReference type="ARBA" id="ARBA00022842"/>
    </source>
</evidence>
<dbReference type="Proteomes" id="UP000310189">
    <property type="component" value="Unassembled WGS sequence"/>
</dbReference>
<keyword evidence="15" id="KW-0812">Transmembrane</keyword>
<comment type="cofactor">
    <cofactor evidence="1">
        <name>Mg(2+)</name>
        <dbReference type="ChEBI" id="CHEBI:18420"/>
    </cofactor>
</comment>
<keyword evidence="18" id="KW-1185">Reference proteome</keyword>
<dbReference type="OrthoDB" id="413572at2759"/>
<evidence type="ECO:0000256" key="8">
    <source>
        <dbReference type="ARBA" id="ARBA00022727"/>
    </source>
</evidence>
<feature type="transmembrane region" description="Helical" evidence="15">
    <location>
        <begin position="325"/>
        <end position="346"/>
    </location>
</feature>
<evidence type="ECO:0000256" key="5">
    <source>
        <dbReference type="ARBA" id="ARBA00022490"/>
    </source>
</evidence>
<keyword evidence="10" id="KW-0418">Kinase</keyword>
<dbReference type="PANTHER" id="PTHR10210">
    <property type="entry name" value="RIBOSE-PHOSPHATE DIPHOSPHOKINASE FAMILY MEMBER"/>
    <property type="match status" value="1"/>
</dbReference>
<evidence type="ECO:0000256" key="10">
    <source>
        <dbReference type="ARBA" id="ARBA00022777"/>
    </source>
</evidence>
<feature type="region of interest" description="Disordered" evidence="14">
    <location>
        <begin position="1"/>
        <end position="24"/>
    </location>
</feature>
<evidence type="ECO:0000256" key="1">
    <source>
        <dbReference type="ARBA" id="ARBA00001946"/>
    </source>
</evidence>
<dbReference type="GO" id="GO:0005737">
    <property type="term" value="C:cytoplasm"/>
    <property type="evidence" value="ECO:0007669"/>
    <property type="project" value="TreeGrafter"/>
</dbReference>
<keyword evidence="9" id="KW-0547">Nucleotide-binding</keyword>
<proteinExistence type="inferred from homology"/>
<dbReference type="SUPFAM" id="SSF53474">
    <property type="entry name" value="alpha/beta-Hydrolases"/>
    <property type="match status" value="1"/>
</dbReference>
<feature type="compositionally biased region" description="Basic residues" evidence="14">
    <location>
        <begin position="1"/>
        <end position="10"/>
    </location>
</feature>
<dbReference type="Pfam" id="PF13793">
    <property type="entry name" value="Pribosyltran_N"/>
    <property type="match status" value="1"/>
</dbReference>
<dbReference type="PROSITE" id="PS00114">
    <property type="entry name" value="PRPP_SYNTHASE"/>
    <property type="match status" value="1"/>
</dbReference>
<dbReference type="EMBL" id="SPNW01000079">
    <property type="protein sequence ID" value="TIA86560.1"/>
    <property type="molecule type" value="Genomic_DNA"/>
</dbReference>
<keyword evidence="6" id="KW-0808">Transferase</keyword>
<comment type="caution">
    <text evidence="17">The sequence shown here is derived from an EMBL/GenBank/DDBJ whole genome shotgun (WGS) entry which is preliminary data.</text>
</comment>
<dbReference type="InterPro" id="IPR029058">
    <property type="entry name" value="AB_hydrolase_fold"/>
</dbReference>
<dbReference type="GO" id="GO:0006164">
    <property type="term" value="P:purine nucleotide biosynthetic process"/>
    <property type="evidence" value="ECO:0007669"/>
    <property type="project" value="TreeGrafter"/>
</dbReference>